<accession>A0A939C6L0</accession>
<dbReference type="Proteomes" id="UP000809243">
    <property type="component" value="Unassembled WGS sequence"/>
</dbReference>
<proteinExistence type="predicted"/>
<feature type="transmembrane region" description="Helical" evidence="1">
    <location>
        <begin position="20"/>
        <end position="41"/>
    </location>
</feature>
<organism evidence="2 3">
    <name type="scientific">Candidatus Iainarchaeum sp</name>
    <dbReference type="NCBI Taxonomy" id="3101447"/>
    <lineage>
        <taxon>Archaea</taxon>
        <taxon>Candidatus Iainarchaeota</taxon>
        <taxon>Candidatus Iainarchaeia</taxon>
        <taxon>Candidatus Iainarchaeales</taxon>
        <taxon>Candidatus Iainarchaeaceae</taxon>
        <taxon>Candidatus Iainarchaeum</taxon>
    </lineage>
</organism>
<sequence length="169" mass="19086">MRKNKGKGFLGPIGDDLPSLIPLIFALTIFFYAFTSTWNVFDQRDTSFDSDIAVLRISYALKGDNYIASDTEFHSMCETAKGVSGMWFFSGLLELSTGPESRFKGINIDRLLSEGQGFFPGFLCSNTEQKPDLEENQTLVRFFPIALEFEDQSGMFYVKPMLLVVVAWQ</sequence>
<comment type="caution">
    <text evidence="2">The sequence shown here is derived from an EMBL/GenBank/DDBJ whole genome shotgun (WGS) entry which is preliminary data.</text>
</comment>
<keyword evidence="1" id="KW-0472">Membrane</keyword>
<keyword evidence="1" id="KW-1133">Transmembrane helix</keyword>
<dbReference type="AlphaFoldDB" id="A0A939C6L0"/>
<name>A0A939C6L0_9ARCH</name>
<gene>
    <name evidence="2" type="ORF">JW744_03790</name>
</gene>
<evidence type="ECO:0000256" key="1">
    <source>
        <dbReference type="SAM" id="Phobius"/>
    </source>
</evidence>
<keyword evidence="1" id="KW-0812">Transmembrane</keyword>
<evidence type="ECO:0000313" key="2">
    <source>
        <dbReference type="EMBL" id="MBN2067563.1"/>
    </source>
</evidence>
<protein>
    <submittedName>
        <fullName evidence="2">Uncharacterized protein</fullName>
    </submittedName>
</protein>
<evidence type="ECO:0000313" key="3">
    <source>
        <dbReference type="Proteomes" id="UP000809243"/>
    </source>
</evidence>
<dbReference type="EMBL" id="JAFGDB010000062">
    <property type="protein sequence ID" value="MBN2067563.1"/>
    <property type="molecule type" value="Genomic_DNA"/>
</dbReference>
<reference evidence="2" key="1">
    <citation type="submission" date="2021-01" db="EMBL/GenBank/DDBJ databases">
        <title>Active Sulfur Cycling in an Early Earth Analoge.</title>
        <authorList>
            <person name="Hahn C.R."/>
            <person name="Youssef N.H."/>
            <person name="Elshahed M."/>
        </authorList>
    </citation>
    <scope>NUCLEOTIDE SEQUENCE</scope>
    <source>
        <strain evidence="2">Zod_Metabat.1151</strain>
    </source>
</reference>